<dbReference type="InterPro" id="IPR051458">
    <property type="entry name" value="Cyt/Met_Dipeptidase"/>
</dbReference>
<comment type="caution">
    <text evidence="6">The sequence shown here is derived from an EMBL/GenBank/DDBJ whole genome shotgun (WGS) entry which is preliminary data.</text>
</comment>
<evidence type="ECO:0000313" key="6">
    <source>
        <dbReference type="EMBL" id="MET7028085.1"/>
    </source>
</evidence>
<keyword evidence="2" id="KW-0479">Metal-binding</keyword>
<dbReference type="InterPro" id="IPR011650">
    <property type="entry name" value="Peptidase_M20_dimer"/>
</dbReference>
<reference evidence="6 7" key="1">
    <citation type="submission" date="2024-07" db="EMBL/GenBank/DDBJ databases">
        <title>The genome sequence of type strain Sediminicola luteus GDMCC 1.2596T.</title>
        <authorList>
            <person name="Liu Y."/>
        </authorList>
    </citation>
    <scope>NUCLEOTIDE SEQUENCE [LARGE SCALE GENOMIC DNA]</scope>
    <source>
        <strain evidence="6 7">GDMCC 1.2596</strain>
    </source>
</reference>
<dbReference type="Gene3D" id="3.30.70.360">
    <property type="match status" value="1"/>
</dbReference>
<keyword evidence="4" id="KW-0732">Signal</keyword>
<evidence type="ECO:0000256" key="2">
    <source>
        <dbReference type="ARBA" id="ARBA00022723"/>
    </source>
</evidence>
<feature type="domain" description="Peptidase M20 dimerisation" evidence="5">
    <location>
        <begin position="239"/>
        <end position="392"/>
    </location>
</feature>
<evidence type="ECO:0000256" key="3">
    <source>
        <dbReference type="ARBA" id="ARBA00022801"/>
    </source>
</evidence>
<dbReference type="Pfam" id="PF07687">
    <property type="entry name" value="M20_dimer"/>
    <property type="match status" value="1"/>
</dbReference>
<protein>
    <submittedName>
        <fullName evidence="6">M20/M25/M40 family metallo-hydrolase</fullName>
    </submittedName>
</protein>
<dbReference type="Proteomes" id="UP001549773">
    <property type="component" value="Unassembled WGS sequence"/>
</dbReference>
<evidence type="ECO:0000256" key="1">
    <source>
        <dbReference type="ARBA" id="ARBA00022670"/>
    </source>
</evidence>
<name>A0ABV2TT78_9FLAO</name>
<keyword evidence="1" id="KW-0645">Protease</keyword>
<dbReference type="RefSeq" id="WP_354616951.1">
    <property type="nucleotide sequence ID" value="NZ_JBEWYP010000001.1"/>
</dbReference>
<dbReference type="SUPFAM" id="SSF53187">
    <property type="entry name" value="Zn-dependent exopeptidases"/>
    <property type="match status" value="1"/>
</dbReference>
<sequence>MKKTRNQSIILLFLFSLFADIGHSQTLSKEGILNLSQKHFPEAVLQLRSFLEIPNDGHFPEQIQANLTKCQELFTDLEFTSQVINTEGAPLLFAEKIYHKNAKTVLFYLQIDGQPVDTTKWDQKSPFHPVLKEPFGEDQWKDISFDRLKTEYNPEWRIFARSSSDSKGPAMSLISALQILKNKKKKPAYNIKVIMDFQEELGSPLLPKAVEQNQDLLKADMVLIMDGTRHLSNLPTLTYGARGIATATLKVFGPKVALHSGQYGNFAPNPVFNTARLLGKLKDENGRVTLPRFYDGISLSEAEKKILNSLPENLDSIKRELGIAAYDNVGATYQEALQYPSLNIRGLEAAYVGQEVRTIIPNEVIVEIDMRLVPESDGDKLMNSLRQFIIDEGYHLVDGIPSEEERSKHSKLASFTYKLGSKAFRTDFDTNAGQMLNKALNRIFGEEIVNMRTTGGSQPIGAFIETLGIPAVSIRIPNPDNNIHGPNENLRLGNYMEGIQSCLAILDEPIPN</sequence>
<dbReference type="InterPro" id="IPR002933">
    <property type="entry name" value="Peptidase_M20"/>
</dbReference>
<feature type="chain" id="PRO_5045964589" evidence="4">
    <location>
        <begin position="20"/>
        <end position="512"/>
    </location>
</feature>
<dbReference type="Pfam" id="PF01546">
    <property type="entry name" value="Peptidase_M20"/>
    <property type="match status" value="1"/>
</dbReference>
<feature type="signal peptide" evidence="4">
    <location>
        <begin position="1"/>
        <end position="19"/>
    </location>
</feature>
<dbReference type="EMBL" id="JBEWYP010000001">
    <property type="protein sequence ID" value="MET7028085.1"/>
    <property type="molecule type" value="Genomic_DNA"/>
</dbReference>
<evidence type="ECO:0000313" key="7">
    <source>
        <dbReference type="Proteomes" id="UP001549773"/>
    </source>
</evidence>
<dbReference type="PANTHER" id="PTHR43270">
    <property type="entry name" value="BETA-ALA-HIS DIPEPTIDASE"/>
    <property type="match status" value="1"/>
</dbReference>
<evidence type="ECO:0000256" key="4">
    <source>
        <dbReference type="SAM" id="SignalP"/>
    </source>
</evidence>
<keyword evidence="7" id="KW-1185">Reference proteome</keyword>
<accession>A0ABV2TT78</accession>
<dbReference type="PANTHER" id="PTHR43270:SF8">
    <property type="entry name" value="DI- AND TRIPEPTIDASE DUG2-RELATED"/>
    <property type="match status" value="1"/>
</dbReference>
<keyword evidence="3" id="KW-0378">Hydrolase</keyword>
<evidence type="ECO:0000259" key="5">
    <source>
        <dbReference type="Pfam" id="PF07687"/>
    </source>
</evidence>
<proteinExistence type="predicted"/>
<dbReference type="Gene3D" id="3.40.630.10">
    <property type="entry name" value="Zn peptidases"/>
    <property type="match status" value="1"/>
</dbReference>
<organism evidence="6 7">
    <name type="scientific">Sediminicola luteus</name>
    <dbReference type="NCBI Taxonomy" id="319238"/>
    <lineage>
        <taxon>Bacteria</taxon>
        <taxon>Pseudomonadati</taxon>
        <taxon>Bacteroidota</taxon>
        <taxon>Flavobacteriia</taxon>
        <taxon>Flavobacteriales</taxon>
        <taxon>Flavobacteriaceae</taxon>
        <taxon>Sediminicola</taxon>
    </lineage>
</organism>
<gene>
    <name evidence="6" type="ORF">ABXZ32_01690</name>
</gene>